<dbReference type="InterPro" id="IPR036864">
    <property type="entry name" value="Zn2-C6_fun-type_DNA-bd_sf"/>
</dbReference>
<dbReference type="PROSITE" id="PS00463">
    <property type="entry name" value="ZN2_CY6_FUNGAL_1"/>
    <property type="match status" value="1"/>
</dbReference>
<protein>
    <recommendedName>
        <fullName evidence="2">Zn(2)-C6 fungal-type domain-containing protein</fullName>
    </recommendedName>
</protein>
<dbReference type="GO" id="GO:0005634">
    <property type="term" value="C:nucleus"/>
    <property type="evidence" value="ECO:0007669"/>
    <property type="project" value="TreeGrafter"/>
</dbReference>
<dbReference type="Proteomes" id="UP000000709">
    <property type="component" value="Unassembled WGS sequence"/>
</dbReference>
<dbReference type="GO" id="GO:0008270">
    <property type="term" value="F:zinc ion binding"/>
    <property type="evidence" value="ECO:0007669"/>
    <property type="project" value="InterPro"/>
</dbReference>
<dbReference type="GO" id="GO:0000981">
    <property type="term" value="F:DNA-binding transcription factor activity, RNA polymerase II-specific"/>
    <property type="evidence" value="ECO:0007669"/>
    <property type="project" value="InterPro"/>
</dbReference>
<evidence type="ECO:0000256" key="1">
    <source>
        <dbReference type="ARBA" id="ARBA00023242"/>
    </source>
</evidence>
<dbReference type="OMA" id="CYRGIRL"/>
<dbReference type="AlphaFoldDB" id="G3AR41"/>
<dbReference type="InterPro" id="IPR001138">
    <property type="entry name" value="Zn2Cys6_DnaBD"/>
</dbReference>
<dbReference type="GO" id="GO:0045944">
    <property type="term" value="P:positive regulation of transcription by RNA polymerase II"/>
    <property type="evidence" value="ECO:0007669"/>
    <property type="project" value="TreeGrafter"/>
</dbReference>
<dbReference type="GeneID" id="18875179"/>
<dbReference type="SUPFAM" id="SSF57701">
    <property type="entry name" value="Zn2/Cys6 DNA-binding domain"/>
    <property type="match status" value="1"/>
</dbReference>
<dbReference type="SMART" id="SM00066">
    <property type="entry name" value="GAL4"/>
    <property type="match status" value="1"/>
</dbReference>
<sequence length="669" mass="77680">MAKKRVGSSIKRSRTRSGCVTCRDRHIKCDEQQPVCRNCIKSKRKCYRGIRLNFTQYTLYNPNERSRRTRPRQPPNLQFRILDQSITIASLYDKGRRSYKPYLHLHTEEDLRESDLQFQQDMYSFYPSSSSVPLQDIPGPSNYPNLSLSARSGANRNTISENYQISNQLLQESYFKSGQSSGFQLPNQEFQPNQLTQQSLMYSQPVNTYGYPQSSVYFNHQLVSQPFPIQQGSQYQQYRNQFDPTRFHYGNLLYTGESSNKMDSSGYIHLLEIERYYWLLDLTNDLDLWKSIIPSLCVKAAEQDQDLFLLDCLINCSNQRDLLLEKLTQVQLEKWHNFRSIVPLCETHLPLLETLLASVCLILLSIYLRVPQEQLTGYHRSVLNNQVRLFNKVVTKAGELLRKKSGKTVVVIGCIHSVSILKYLLTRKYTLDNRLSFDSILNHDRDSFKIPRDSLEDIDEEIQYPENNPLSYPVDMSSFVNLTQFDKHNLNNSFSDFDFLQLKFASDSKKEYKSDAFKLREYFWYLIKLTYIMNNPEAAQGIEIDYNFFSKHENPASSQDGTPQPHINSFNILPNYNLQDTSPFIKPLSGSHSSTNDFPFLSDRHTVCAILTEVIAKLLNQDNQTAIQNSNCKIRNIFDQIDSSLIDSQTKLQWKCCFGWAMLGDNSNV</sequence>
<proteinExistence type="predicted"/>
<keyword evidence="1" id="KW-0539">Nucleus</keyword>
<reference evidence="3 4" key="1">
    <citation type="journal article" date="2011" name="Proc. Natl. Acad. Sci. U.S.A.">
        <title>Comparative genomics of xylose-fermenting fungi for enhanced biofuel production.</title>
        <authorList>
            <person name="Wohlbach D.J."/>
            <person name="Kuo A."/>
            <person name="Sato T.K."/>
            <person name="Potts K.M."/>
            <person name="Salamov A.A."/>
            <person name="LaButti K.M."/>
            <person name="Sun H."/>
            <person name="Clum A."/>
            <person name="Pangilinan J.L."/>
            <person name="Lindquist E.A."/>
            <person name="Lucas S."/>
            <person name="Lapidus A."/>
            <person name="Jin M."/>
            <person name="Gunawan C."/>
            <person name="Balan V."/>
            <person name="Dale B.E."/>
            <person name="Jeffries T.W."/>
            <person name="Zinkel R."/>
            <person name="Barry K.W."/>
            <person name="Grigoriev I.V."/>
            <person name="Gasch A.P."/>
        </authorList>
    </citation>
    <scope>NUCLEOTIDE SEQUENCE [LARGE SCALE GENOMIC DNA]</scope>
    <source>
        <strain evidence="4">NRRL Y-27907 / 11-Y1</strain>
    </source>
</reference>
<dbReference type="KEGG" id="spaa:SPAPADRAFT_67731"/>
<dbReference type="Pfam" id="PF00172">
    <property type="entry name" value="Zn_clus"/>
    <property type="match status" value="1"/>
</dbReference>
<feature type="domain" description="Zn(2)-C6 fungal-type" evidence="2">
    <location>
        <begin position="18"/>
        <end position="46"/>
    </location>
</feature>
<dbReference type="GO" id="GO:0000976">
    <property type="term" value="F:transcription cis-regulatory region binding"/>
    <property type="evidence" value="ECO:0007669"/>
    <property type="project" value="TreeGrafter"/>
</dbReference>
<accession>G3AR41</accession>
<evidence type="ECO:0000313" key="4">
    <source>
        <dbReference type="Proteomes" id="UP000000709"/>
    </source>
</evidence>
<dbReference type="Gene3D" id="4.10.240.10">
    <property type="entry name" value="Zn(2)-C6 fungal-type DNA-binding domain"/>
    <property type="match status" value="1"/>
</dbReference>
<organism evidence="4">
    <name type="scientific">Spathaspora passalidarum (strain NRRL Y-27907 / 11-Y1)</name>
    <dbReference type="NCBI Taxonomy" id="619300"/>
    <lineage>
        <taxon>Eukaryota</taxon>
        <taxon>Fungi</taxon>
        <taxon>Dikarya</taxon>
        <taxon>Ascomycota</taxon>
        <taxon>Saccharomycotina</taxon>
        <taxon>Pichiomycetes</taxon>
        <taxon>Debaryomycetaceae</taxon>
        <taxon>Spathaspora</taxon>
    </lineage>
</organism>
<name>G3AR41_SPAPN</name>
<dbReference type="STRING" id="619300.G3AR41"/>
<evidence type="ECO:0000313" key="3">
    <source>
        <dbReference type="EMBL" id="EGW31702.1"/>
    </source>
</evidence>
<gene>
    <name evidence="3" type="ORF">SPAPADRAFT_67731</name>
</gene>
<dbReference type="InParanoid" id="G3AR41"/>
<dbReference type="HOGENOM" id="CLU_410587_0_0_1"/>
<dbReference type="CDD" id="cd00067">
    <property type="entry name" value="GAL4"/>
    <property type="match status" value="1"/>
</dbReference>
<dbReference type="RefSeq" id="XP_007376480.1">
    <property type="nucleotide sequence ID" value="XM_007376418.1"/>
</dbReference>
<dbReference type="PROSITE" id="PS50048">
    <property type="entry name" value="ZN2_CY6_FUNGAL_2"/>
    <property type="match status" value="1"/>
</dbReference>
<dbReference type="EMBL" id="GL996503">
    <property type="protein sequence ID" value="EGW31702.1"/>
    <property type="molecule type" value="Genomic_DNA"/>
</dbReference>
<evidence type="ECO:0000259" key="2">
    <source>
        <dbReference type="PROSITE" id="PS50048"/>
    </source>
</evidence>
<dbReference type="eggNOG" id="ENOG502QT0Z">
    <property type="taxonomic scope" value="Eukaryota"/>
</dbReference>
<dbReference type="PANTHER" id="PTHR37534:SF2">
    <property type="entry name" value="N-ACETYLTRANSFERASE DOMAIN-CONTAINING PROTEIN"/>
    <property type="match status" value="1"/>
</dbReference>
<dbReference type="PANTHER" id="PTHR37534">
    <property type="entry name" value="TRANSCRIPTIONAL ACTIVATOR PROTEIN UGA3"/>
    <property type="match status" value="1"/>
</dbReference>
<keyword evidence="4" id="KW-1185">Reference proteome</keyword>
<dbReference type="OrthoDB" id="416217at2759"/>